<proteinExistence type="predicted"/>
<dbReference type="InterPro" id="IPR023214">
    <property type="entry name" value="HAD_sf"/>
</dbReference>
<gene>
    <name evidence="2" type="ORF">DXC40_00115</name>
    <name evidence="1" type="ORF">ERS852551_01831</name>
</gene>
<dbReference type="InterPro" id="IPR036412">
    <property type="entry name" value="HAD-like_sf"/>
</dbReference>
<dbReference type="EMBL" id="QVME01000001">
    <property type="protein sequence ID" value="RGE69526.1"/>
    <property type="molecule type" value="Genomic_DNA"/>
</dbReference>
<dbReference type="OrthoDB" id="9787572at2"/>
<dbReference type="RefSeq" id="WP_055245078.1">
    <property type="nucleotide sequence ID" value="NZ_CABIWA010000013.1"/>
</dbReference>
<dbReference type="Proteomes" id="UP000260828">
    <property type="component" value="Unassembled WGS sequence"/>
</dbReference>
<dbReference type="InterPro" id="IPR006549">
    <property type="entry name" value="HAD-SF_hydro_IIIA"/>
</dbReference>
<dbReference type="GO" id="GO:0008962">
    <property type="term" value="F:phosphatidylglycerophosphatase activity"/>
    <property type="evidence" value="ECO:0007669"/>
    <property type="project" value="InterPro"/>
</dbReference>
<protein>
    <submittedName>
        <fullName evidence="1">HAD phosphatase, family IIIA</fullName>
    </submittedName>
    <submittedName>
        <fullName evidence="2">YqeG family HAD IIIA-type phosphatase</fullName>
    </submittedName>
</protein>
<dbReference type="InterPro" id="IPR010021">
    <property type="entry name" value="PGPP1/Gep4"/>
</dbReference>
<evidence type="ECO:0000313" key="4">
    <source>
        <dbReference type="Proteomes" id="UP000260828"/>
    </source>
</evidence>
<evidence type="ECO:0000313" key="1">
    <source>
        <dbReference type="EMBL" id="CUP75403.1"/>
    </source>
</evidence>
<dbReference type="EMBL" id="CZBE01000011">
    <property type="protein sequence ID" value="CUP75403.1"/>
    <property type="molecule type" value="Genomic_DNA"/>
</dbReference>
<evidence type="ECO:0000313" key="3">
    <source>
        <dbReference type="Proteomes" id="UP000095765"/>
    </source>
</evidence>
<dbReference type="Gene3D" id="3.40.50.1000">
    <property type="entry name" value="HAD superfamily/HAD-like"/>
    <property type="match status" value="1"/>
</dbReference>
<dbReference type="AlphaFoldDB" id="A0A174QQ62"/>
<reference evidence="1 3" key="1">
    <citation type="submission" date="2015-09" db="EMBL/GenBank/DDBJ databases">
        <authorList>
            <consortium name="Pathogen Informatics"/>
        </authorList>
    </citation>
    <scope>NUCLEOTIDE SEQUENCE [LARGE SCALE GENOMIC DNA]</scope>
    <source>
        <strain evidence="1 3">2789STDY5834939</strain>
    </source>
</reference>
<dbReference type="SUPFAM" id="SSF56784">
    <property type="entry name" value="HAD-like"/>
    <property type="match status" value="1"/>
</dbReference>
<sequence length="166" mass="18478">MRLFWPEHRFQRAWQITPEWLARHGLTVLLLDVDNTLTTHDSPDIGPQARAWIAQMQQAGVRLLVLSNNKPARVEPFAEMIGLGCIANAKKPLGGGVRRALARLGAKKSELAVVGDQIFTDVLCARLAGVTSVLVDPIELETFPFFRFKRALERLILRGDASGARR</sequence>
<dbReference type="NCBIfam" id="TIGR01668">
    <property type="entry name" value="YqeG_hyp_ppase"/>
    <property type="match status" value="1"/>
</dbReference>
<reference evidence="2 4" key="2">
    <citation type="submission" date="2018-08" db="EMBL/GenBank/DDBJ databases">
        <title>A genome reference for cultivated species of the human gut microbiota.</title>
        <authorList>
            <person name="Zou Y."/>
            <person name="Xue W."/>
            <person name="Luo G."/>
        </authorList>
    </citation>
    <scope>NUCLEOTIDE SEQUENCE [LARGE SCALE GENOMIC DNA]</scope>
    <source>
        <strain evidence="2 4">TF05-12AC</strain>
    </source>
</reference>
<dbReference type="Proteomes" id="UP000095765">
    <property type="component" value="Unassembled WGS sequence"/>
</dbReference>
<dbReference type="Pfam" id="PF00702">
    <property type="entry name" value="Hydrolase"/>
    <property type="match status" value="1"/>
</dbReference>
<dbReference type="NCBIfam" id="TIGR01662">
    <property type="entry name" value="HAD-SF-IIIA"/>
    <property type="match status" value="1"/>
</dbReference>
<name>A0A174QQ62_9FIRM</name>
<organism evidence="1 3">
    <name type="scientific">Anaerotruncus colihominis</name>
    <dbReference type="NCBI Taxonomy" id="169435"/>
    <lineage>
        <taxon>Bacteria</taxon>
        <taxon>Bacillati</taxon>
        <taxon>Bacillota</taxon>
        <taxon>Clostridia</taxon>
        <taxon>Eubacteriales</taxon>
        <taxon>Oscillospiraceae</taxon>
        <taxon>Anaerotruncus</taxon>
    </lineage>
</organism>
<evidence type="ECO:0000313" key="2">
    <source>
        <dbReference type="EMBL" id="RGE69526.1"/>
    </source>
</evidence>
<accession>A0A174QQ62</accession>